<reference evidence="1" key="1">
    <citation type="submission" date="2022-12" db="EMBL/GenBank/DDBJ databases">
        <title>Reference genome sequencing for broad-spectrum identification of bacterial and archaeal isolates by mass spectrometry.</title>
        <authorList>
            <person name="Sekiguchi Y."/>
            <person name="Tourlousse D.M."/>
        </authorList>
    </citation>
    <scope>NUCLEOTIDE SEQUENCE</scope>
    <source>
        <strain evidence="1">ASRB1</strain>
    </source>
</reference>
<dbReference type="AlphaFoldDB" id="A0A9W6D355"/>
<organism evidence="1 2">
    <name type="scientific">Desulforhabdus amnigena</name>
    <dbReference type="NCBI Taxonomy" id="40218"/>
    <lineage>
        <taxon>Bacteria</taxon>
        <taxon>Pseudomonadati</taxon>
        <taxon>Thermodesulfobacteriota</taxon>
        <taxon>Syntrophobacteria</taxon>
        <taxon>Syntrophobacterales</taxon>
        <taxon>Syntrophobacteraceae</taxon>
        <taxon>Desulforhabdus</taxon>
    </lineage>
</organism>
<proteinExistence type="predicted"/>
<evidence type="ECO:0000313" key="2">
    <source>
        <dbReference type="Proteomes" id="UP001144372"/>
    </source>
</evidence>
<comment type="caution">
    <text evidence="1">The sequence shown here is derived from an EMBL/GenBank/DDBJ whole genome shotgun (WGS) entry which is preliminary data.</text>
</comment>
<name>A0A9W6D355_9BACT</name>
<keyword evidence="2" id="KW-1185">Reference proteome</keyword>
<dbReference type="Proteomes" id="UP001144372">
    <property type="component" value="Unassembled WGS sequence"/>
</dbReference>
<gene>
    <name evidence="1" type="ORF">DAMNIGENAA_11610</name>
</gene>
<evidence type="ECO:0000313" key="1">
    <source>
        <dbReference type="EMBL" id="GLI33728.1"/>
    </source>
</evidence>
<sequence length="113" mass="11981">MPTMATTIITIMTGGITHGQGADPGEIFPGIVTQKKSGIKISDTIVTGDTDEAGETTGTRGINGICRQLKRQPIFSSRRISRAISLKSRSGLKVKNFVPTATNQWFVGTGKAC</sequence>
<dbReference type="EMBL" id="BSDR01000001">
    <property type="protein sequence ID" value="GLI33728.1"/>
    <property type="molecule type" value="Genomic_DNA"/>
</dbReference>
<protein>
    <submittedName>
        <fullName evidence="1">Uncharacterized protein</fullName>
    </submittedName>
</protein>
<accession>A0A9W6D355</accession>